<evidence type="ECO:0000259" key="1">
    <source>
        <dbReference type="Pfam" id="PF00156"/>
    </source>
</evidence>
<dbReference type="AlphaFoldDB" id="A0A7W8NPB2"/>
<evidence type="ECO:0000313" key="5">
    <source>
        <dbReference type="Proteomes" id="UP000619376"/>
    </source>
</evidence>
<dbReference type="Pfam" id="PF00156">
    <property type="entry name" value="Pribosyltran"/>
    <property type="match status" value="1"/>
</dbReference>
<accession>A0A7W8NPB2</accession>
<dbReference type="Gene3D" id="3.40.50.2020">
    <property type="match status" value="1"/>
</dbReference>
<evidence type="ECO:0000313" key="3">
    <source>
        <dbReference type="EMBL" id="MBB5376611.1"/>
    </source>
</evidence>
<dbReference type="EMBL" id="JACHFK010000004">
    <property type="protein sequence ID" value="MBB5376611.1"/>
    <property type="molecule type" value="Genomic_DNA"/>
</dbReference>
<reference evidence="5" key="2">
    <citation type="journal article" date="2019" name="Int. J. Syst. Evol. Microbiol.">
        <title>The Global Catalogue of Microorganisms (GCM) 10K type strain sequencing project: providing services to taxonomists for standard genome sequencing and annotation.</title>
        <authorList>
            <consortium name="The Broad Institute Genomics Platform"/>
            <consortium name="The Broad Institute Genome Sequencing Center for Infectious Disease"/>
            <person name="Wu L."/>
            <person name="Ma J."/>
        </authorList>
    </citation>
    <scope>NUCLEOTIDE SEQUENCE [LARGE SCALE GENOMIC DNA]</scope>
    <source>
        <strain evidence="5">CGMCC 1.18437</strain>
    </source>
</reference>
<keyword evidence="3" id="KW-0328">Glycosyltransferase</keyword>
<dbReference type="RefSeq" id="WP_184111345.1">
    <property type="nucleotide sequence ID" value="NZ_BNAJ01000004.1"/>
</dbReference>
<reference evidence="3 4" key="3">
    <citation type="submission" date="2020-08" db="EMBL/GenBank/DDBJ databases">
        <title>Genomic Encyclopedia of Type Strains, Phase IV (KMG-IV): sequencing the most valuable type-strain genomes for metagenomic binning, comparative biology and taxonomic classification.</title>
        <authorList>
            <person name="Goeker M."/>
        </authorList>
    </citation>
    <scope>NUCLEOTIDE SEQUENCE [LARGE SCALE GENOMIC DNA]</scope>
    <source>
        <strain evidence="3 4">DSM 27521</strain>
    </source>
</reference>
<proteinExistence type="predicted"/>
<protein>
    <submittedName>
        <fullName evidence="2 3">Phosphoribosyltransferase</fullName>
    </submittedName>
</protein>
<dbReference type="InterPro" id="IPR000836">
    <property type="entry name" value="PRTase_dom"/>
</dbReference>
<gene>
    <name evidence="2" type="ORF">GCM10017781_18910</name>
    <name evidence="3" type="ORF">HNQ07_002075</name>
</gene>
<sequence>MTEGFRDRSDAGEQLAAHLRGRHGWPDTVVLGLPRGGVPVAAAVAHAIGVPLDVCVVRKLGSPGNEELAVGAVAPGGVRWLNHDLIRRLGVTAAALADTEARERQELRRRERVYRAGRPPLTLTGRTALLVDDGLATGATMRAAVLAARALGAARTVVAVPVAAPDVCGDLRALADEVVCVLTSPALRAVGQFYASFPQTTDAEVMDALREVAHA</sequence>
<feature type="domain" description="Phosphoribosyltransferase" evidence="1">
    <location>
        <begin position="11"/>
        <end position="178"/>
    </location>
</feature>
<evidence type="ECO:0000313" key="4">
    <source>
        <dbReference type="Proteomes" id="UP000539473"/>
    </source>
</evidence>
<organism evidence="3 4">
    <name type="scientific">Deinococcus metalli</name>
    <dbReference type="NCBI Taxonomy" id="1141878"/>
    <lineage>
        <taxon>Bacteria</taxon>
        <taxon>Thermotogati</taxon>
        <taxon>Deinococcota</taxon>
        <taxon>Deinococci</taxon>
        <taxon>Deinococcales</taxon>
        <taxon>Deinococcaceae</taxon>
        <taxon>Deinococcus</taxon>
    </lineage>
</organism>
<keyword evidence="3" id="KW-0808">Transferase</keyword>
<comment type="caution">
    <text evidence="3">The sequence shown here is derived from an EMBL/GenBank/DDBJ whole genome shotgun (WGS) entry which is preliminary data.</text>
</comment>
<dbReference type="SUPFAM" id="SSF53271">
    <property type="entry name" value="PRTase-like"/>
    <property type="match status" value="1"/>
</dbReference>
<dbReference type="Proteomes" id="UP000539473">
    <property type="component" value="Unassembled WGS sequence"/>
</dbReference>
<keyword evidence="5" id="KW-1185">Reference proteome</keyword>
<dbReference type="Gene3D" id="3.30.1310.20">
    <property type="entry name" value="PRTase-like"/>
    <property type="match status" value="1"/>
</dbReference>
<dbReference type="GO" id="GO:0016757">
    <property type="term" value="F:glycosyltransferase activity"/>
    <property type="evidence" value="ECO:0007669"/>
    <property type="project" value="UniProtKB-KW"/>
</dbReference>
<evidence type="ECO:0000313" key="2">
    <source>
        <dbReference type="EMBL" id="GHF42789.1"/>
    </source>
</evidence>
<reference evidence="2" key="4">
    <citation type="submission" date="2024-05" db="EMBL/GenBank/DDBJ databases">
        <authorList>
            <person name="Sun Q."/>
            <person name="Zhou Y."/>
        </authorList>
    </citation>
    <scope>NUCLEOTIDE SEQUENCE</scope>
    <source>
        <strain evidence="2">CGMCC 1.18437</strain>
    </source>
</reference>
<dbReference type="InterPro" id="IPR029057">
    <property type="entry name" value="PRTase-like"/>
</dbReference>
<dbReference type="CDD" id="cd06223">
    <property type="entry name" value="PRTases_typeI"/>
    <property type="match status" value="1"/>
</dbReference>
<reference evidence="2" key="1">
    <citation type="journal article" date="2014" name="Int. J. Syst. Evol. Microbiol.">
        <title>Complete genome of a new Firmicutes species belonging to the dominant human colonic microbiota ('Ruminococcus bicirculans') reveals two chromosomes and a selective capacity to utilize plant glucans.</title>
        <authorList>
            <consortium name="NISC Comparative Sequencing Program"/>
            <person name="Wegmann U."/>
            <person name="Louis P."/>
            <person name="Goesmann A."/>
            <person name="Henrissat B."/>
            <person name="Duncan S.H."/>
            <person name="Flint H.J."/>
        </authorList>
    </citation>
    <scope>NUCLEOTIDE SEQUENCE</scope>
    <source>
        <strain evidence="2">CGMCC 1.18437</strain>
    </source>
</reference>
<dbReference type="EMBL" id="BNAJ01000004">
    <property type="protein sequence ID" value="GHF42789.1"/>
    <property type="molecule type" value="Genomic_DNA"/>
</dbReference>
<dbReference type="Proteomes" id="UP000619376">
    <property type="component" value="Unassembled WGS sequence"/>
</dbReference>
<name>A0A7W8NPB2_9DEIO</name>